<dbReference type="AlphaFoldDB" id="A0ABD2Q116"/>
<sequence>MILQAVTETRRQHRSGKRYLNVIVLPQSNESEDECSTDGEEIVQYPSLSSESSESEEEEQDDVMQFIKINNPAIKRNT</sequence>
<dbReference type="EMBL" id="JBJKFK010001359">
    <property type="protein sequence ID" value="KAL3313294.1"/>
    <property type="molecule type" value="Genomic_DNA"/>
</dbReference>
<feature type="non-terminal residue" evidence="2">
    <location>
        <position position="78"/>
    </location>
</feature>
<evidence type="ECO:0000313" key="2">
    <source>
        <dbReference type="EMBL" id="KAL3313294.1"/>
    </source>
</evidence>
<dbReference type="Proteomes" id="UP001626550">
    <property type="component" value="Unassembled WGS sequence"/>
</dbReference>
<gene>
    <name evidence="2" type="ORF">Ciccas_008103</name>
</gene>
<organism evidence="2 3">
    <name type="scientific">Cichlidogyrus casuarinus</name>
    <dbReference type="NCBI Taxonomy" id="1844966"/>
    <lineage>
        <taxon>Eukaryota</taxon>
        <taxon>Metazoa</taxon>
        <taxon>Spiralia</taxon>
        <taxon>Lophotrochozoa</taxon>
        <taxon>Platyhelminthes</taxon>
        <taxon>Monogenea</taxon>
        <taxon>Monopisthocotylea</taxon>
        <taxon>Dactylogyridea</taxon>
        <taxon>Ancyrocephalidae</taxon>
        <taxon>Cichlidogyrus</taxon>
    </lineage>
</organism>
<comment type="caution">
    <text evidence="2">The sequence shown here is derived from an EMBL/GenBank/DDBJ whole genome shotgun (WGS) entry which is preliminary data.</text>
</comment>
<evidence type="ECO:0000256" key="1">
    <source>
        <dbReference type="SAM" id="MobiDB-lite"/>
    </source>
</evidence>
<feature type="compositionally biased region" description="Acidic residues" evidence="1">
    <location>
        <begin position="53"/>
        <end position="62"/>
    </location>
</feature>
<evidence type="ECO:0000313" key="3">
    <source>
        <dbReference type="Proteomes" id="UP001626550"/>
    </source>
</evidence>
<feature type="region of interest" description="Disordered" evidence="1">
    <location>
        <begin position="29"/>
        <end position="64"/>
    </location>
</feature>
<reference evidence="2 3" key="1">
    <citation type="submission" date="2024-11" db="EMBL/GenBank/DDBJ databases">
        <title>Adaptive evolution of stress response genes in parasites aligns with host niche diversity.</title>
        <authorList>
            <person name="Hahn C."/>
            <person name="Resl P."/>
        </authorList>
    </citation>
    <scope>NUCLEOTIDE SEQUENCE [LARGE SCALE GENOMIC DNA]</scope>
    <source>
        <strain evidence="2">EGGRZ-B1_66</strain>
        <tissue evidence="2">Body</tissue>
    </source>
</reference>
<protein>
    <submittedName>
        <fullName evidence="2">Uncharacterized protein</fullName>
    </submittedName>
</protein>
<accession>A0ABD2Q116</accession>
<keyword evidence="3" id="KW-1185">Reference proteome</keyword>
<feature type="compositionally biased region" description="Acidic residues" evidence="1">
    <location>
        <begin position="30"/>
        <end position="41"/>
    </location>
</feature>
<name>A0ABD2Q116_9PLAT</name>
<proteinExistence type="predicted"/>